<feature type="domain" description="F-BAR" evidence="3">
    <location>
        <begin position="1"/>
        <end position="158"/>
    </location>
</feature>
<dbReference type="PROSITE" id="PS51741">
    <property type="entry name" value="F_BAR"/>
    <property type="match status" value="1"/>
</dbReference>
<dbReference type="EMBL" id="JASPKZ010009386">
    <property type="protein sequence ID" value="KAJ9576912.1"/>
    <property type="molecule type" value="Genomic_DNA"/>
</dbReference>
<evidence type="ECO:0000313" key="4">
    <source>
        <dbReference type="EMBL" id="KAJ9576912.1"/>
    </source>
</evidence>
<dbReference type="AlphaFoldDB" id="A0AAD8E554"/>
<dbReference type="Gene3D" id="1.20.1270.60">
    <property type="entry name" value="Arfaptin homology (AH) domain/BAR domain"/>
    <property type="match status" value="1"/>
</dbReference>
<feature type="coiled-coil region" evidence="2">
    <location>
        <begin position="75"/>
        <end position="135"/>
    </location>
</feature>
<protein>
    <recommendedName>
        <fullName evidence="3">F-BAR domain-containing protein</fullName>
    </recommendedName>
</protein>
<evidence type="ECO:0000259" key="3">
    <source>
        <dbReference type="PROSITE" id="PS51741"/>
    </source>
</evidence>
<dbReference type="SUPFAM" id="SSF103657">
    <property type="entry name" value="BAR/IMD domain-like"/>
    <property type="match status" value="1"/>
</dbReference>
<dbReference type="Proteomes" id="UP001233999">
    <property type="component" value="Unassembled WGS sequence"/>
</dbReference>
<dbReference type="InterPro" id="IPR031160">
    <property type="entry name" value="F_BAR_dom"/>
</dbReference>
<dbReference type="PANTHER" id="PTHR15735">
    <property type="entry name" value="FCH AND DOUBLE SH3 DOMAINS PROTEIN"/>
    <property type="match status" value="1"/>
</dbReference>
<evidence type="ECO:0000313" key="5">
    <source>
        <dbReference type="Proteomes" id="UP001233999"/>
    </source>
</evidence>
<gene>
    <name evidence="4" type="ORF">L9F63_006530</name>
</gene>
<feature type="non-terminal residue" evidence="4">
    <location>
        <position position="1"/>
    </location>
</feature>
<dbReference type="InterPro" id="IPR027267">
    <property type="entry name" value="AH/BAR_dom_sf"/>
</dbReference>
<reference evidence="4" key="2">
    <citation type="submission" date="2023-05" db="EMBL/GenBank/DDBJ databases">
        <authorList>
            <person name="Fouks B."/>
        </authorList>
    </citation>
    <scope>NUCLEOTIDE SEQUENCE</scope>
    <source>
        <strain evidence="4">Stay&amp;Tobe</strain>
        <tissue evidence="4">Testes</tissue>
    </source>
</reference>
<organism evidence="4 5">
    <name type="scientific">Diploptera punctata</name>
    <name type="common">Pacific beetle cockroach</name>
    <dbReference type="NCBI Taxonomy" id="6984"/>
    <lineage>
        <taxon>Eukaryota</taxon>
        <taxon>Metazoa</taxon>
        <taxon>Ecdysozoa</taxon>
        <taxon>Arthropoda</taxon>
        <taxon>Hexapoda</taxon>
        <taxon>Insecta</taxon>
        <taxon>Pterygota</taxon>
        <taxon>Neoptera</taxon>
        <taxon>Polyneoptera</taxon>
        <taxon>Dictyoptera</taxon>
        <taxon>Blattodea</taxon>
        <taxon>Blaberoidea</taxon>
        <taxon>Blaberidae</taxon>
        <taxon>Diplopterinae</taxon>
        <taxon>Diploptera</taxon>
    </lineage>
</organism>
<dbReference type="PANTHER" id="PTHR15735:SF12">
    <property type="entry name" value="CDC42-INTERACTING PROTEIN 4, ISOFORM B"/>
    <property type="match status" value="1"/>
</dbReference>
<name>A0AAD8E554_DIPPU</name>
<evidence type="ECO:0000256" key="1">
    <source>
        <dbReference type="PROSITE-ProRule" id="PRU01077"/>
    </source>
</evidence>
<keyword evidence="1 2" id="KW-0175">Coiled coil</keyword>
<keyword evidence="5" id="KW-1185">Reference proteome</keyword>
<proteinExistence type="predicted"/>
<reference evidence="4" key="1">
    <citation type="journal article" date="2023" name="IScience">
        <title>Live-bearing cockroach genome reveals convergent evolutionary mechanisms linked to viviparity in insects and beyond.</title>
        <authorList>
            <person name="Fouks B."/>
            <person name="Harrison M.C."/>
            <person name="Mikhailova A.A."/>
            <person name="Marchal E."/>
            <person name="English S."/>
            <person name="Carruthers M."/>
            <person name="Jennings E.C."/>
            <person name="Chiamaka E.L."/>
            <person name="Frigard R.A."/>
            <person name="Pippel M."/>
            <person name="Attardo G.M."/>
            <person name="Benoit J.B."/>
            <person name="Bornberg-Bauer E."/>
            <person name="Tobe S.S."/>
        </authorList>
    </citation>
    <scope>NUCLEOTIDE SEQUENCE</scope>
    <source>
        <strain evidence="4">Stay&amp;Tobe</strain>
    </source>
</reference>
<accession>A0AAD8E554</accession>
<evidence type="ECO:0000256" key="2">
    <source>
        <dbReference type="SAM" id="Coils"/>
    </source>
</evidence>
<comment type="caution">
    <text evidence="4">The sequence shown here is derived from an EMBL/GenBank/DDBJ whole genome shotgun (WGS) entry which is preliminary data.</text>
</comment>
<sequence>RLVKNYQPKKKDEEDYQYSPCRAFKHVMTEINDLAGQHEVIAENLQSNVIREVTILVKDFKEERKKHLQEGARMMANLSAQLVSLDRARKNYEKAFKEAERALDNFQRADADLNLSRAEVEKQRMNMAIKSQQCEETKMNMQINYKKLMIYRINIITR</sequence>